<evidence type="ECO:0000259" key="8">
    <source>
        <dbReference type="PROSITE" id="PS50850"/>
    </source>
</evidence>
<evidence type="ECO:0000256" key="3">
    <source>
        <dbReference type="ARBA" id="ARBA00022475"/>
    </source>
</evidence>
<protein>
    <submittedName>
        <fullName evidence="9">Putative MFS family arabinose efflux permease</fullName>
    </submittedName>
</protein>
<feature type="transmembrane region" description="Helical" evidence="7">
    <location>
        <begin position="80"/>
        <end position="101"/>
    </location>
</feature>
<evidence type="ECO:0000256" key="6">
    <source>
        <dbReference type="ARBA" id="ARBA00023136"/>
    </source>
</evidence>
<evidence type="ECO:0000313" key="9">
    <source>
        <dbReference type="EMBL" id="TQM95626.1"/>
    </source>
</evidence>
<dbReference type="PANTHER" id="PTHR23513">
    <property type="entry name" value="INTEGRAL MEMBRANE EFFLUX PROTEIN-RELATED"/>
    <property type="match status" value="1"/>
</dbReference>
<keyword evidence="4 7" id="KW-0812">Transmembrane</keyword>
<comment type="caution">
    <text evidence="9">The sequence shown here is derived from an EMBL/GenBank/DDBJ whole genome shotgun (WGS) entry which is preliminary data.</text>
</comment>
<keyword evidence="5 7" id="KW-1133">Transmembrane helix</keyword>
<evidence type="ECO:0000313" key="10">
    <source>
        <dbReference type="Proteomes" id="UP000315133"/>
    </source>
</evidence>
<dbReference type="InterPro" id="IPR010290">
    <property type="entry name" value="TM_effector"/>
</dbReference>
<keyword evidence="3" id="KW-1003">Cell membrane</keyword>
<dbReference type="CDD" id="cd06173">
    <property type="entry name" value="MFS_MefA_like"/>
    <property type="match status" value="1"/>
</dbReference>
<name>A0A543KKM8_9MICO</name>
<feature type="domain" description="Major facilitator superfamily (MFS) profile" evidence="8">
    <location>
        <begin position="1"/>
        <end position="401"/>
    </location>
</feature>
<feature type="transmembrane region" description="Helical" evidence="7">
    <location>
        <begin position="374"/>
        <end position="397"/>
    </location>
</feature>
<proteinExistence type="predicted"/>
<dbReference type="SUPFAM" id="SSF103473">
    <property type="entry name" value="MFS general substrate transporter"/>
    <property type="match status" value="1"/>
</dbReference>
<feature type="transmembrane region" description="Helical" evidence="7">
    <location>
        <begin position="346"/>
        <end position="368"/>
    </location>
</feature>
<evidence type="ECO:0000256" key="2">
    <source>
        <dbReference type="ARBA" id="ARBA00022448"/>
    </source>
</evidence>
<feature type="transmembrane region" description="Helical" evidence="7">
    <location>
        <begin position="175"/>
        <end position="198"/>
    </location>
</feature>
<feature type="transmembrane region" description="Helical" evidence="7">
    <location>
        <begin position="286"/>
        <end position="305"/>
    </location>
</feature>
<dbReference type="InterPro" id="IPR020846">
    <property type="entry name" value="MFS_dom"/>
</dbReference>
<organism evidence="9 10">
    <name type="scientific">Ornithinimicrobium humiphilum</name>
    <dbReference type="NCBI Taxonomy" id="125288"/>
    <lineage>
        <taxon>Bacteria</taxon>
        <taxon>Bacillati</taxon>
        <taxon>Actinomycetota</taxon>
        <taxon>Actinomycetes</taxon>
        <taxon>Micrococcales</taxon>
        <taxon>Ornithinimicrobiaceae</taxon>
        <taxon>Ornithinimicrobium</taxon>
    </lineage>
</organism>
<dbReference type="PANTHER" id="PTHR23513:SF11">
    <property type="entry name" value="STAPHYLOFERRIN A TRANSPORTER"/>
    <property type="match status" value="1"/>
</dbReference>
<evidence type="ECO:0000256" key="5">
    <source>
        <dbReference type="ARBA" id="ARBA00022989"/>
    </source>
</evidence>
<dbReference type="GO" id="GO:0005886">
    <property type="term" value="C:plasma membrane"/>
    <property type="evidence" value="ECO:0007669"/>
    <property type="project" value="UniProtKB-SubCell"/>
</dbReference>
<dbReference type="GO" id="GO:0022857">
    <property type="term" value="F:transmembrane transporter activity"/>
    <property type="evidence" value="ECO:0007669"/>
    <property type="project" value="InterPro"/>
</dbReference>
<keyword evidence="10" id="KW-1185">Reference proteome</keyword>
<dbReference type="PROSITE" id="PS50850">
    <property type="entry name" value="MFS"/>
    <property type="match status" value="1"/>
</dbReference>
<dbReference type="Proteomes" id="UP000315133">
    <property type="component" value="Unassembled WGS sequence"/>
</dbReference>
<evidence type="ECO:0000256" key="1">
    <source>
        <dbReference type="ARBA" id="ARBA00004651"/>
    </source>
</evidence>
<accession>A0A543KKM8</accession>
<keyword evidence="2" id="KW-0813">Transport</keyword>
<dbReference type="Gene3D" id="1.20.1250.20">
    <property type="entry name" value="MFS general substrate transporter like domains"/>
    <property type="match status" value="1"/>
</dbReference>
<evidence type="ECO:0000256" key="4">
    <source>
        <dbReference type="ARBA" id="ARBA00022692"/>
    </source>
</evidence>
<gene>
    <name evidence="9" type="ORF">FB476_0471</name>
</gene>
<reference evidence="9 10" key="1">
    <citation type="submission" date="2019-06" db="EMBL/GenBank/DDBJ databases">
        <title>Sequencing the genomes of 1000 actinobacteria strains.</title>
        <authorList>
            <person name="Klenk H.-P."/>
        </authorList>
    </citation>
    <scope>NUCLEOTIDE SEQUENCE [LARGE SCALE GENOMIC DNA]</scope>
    <source>
        <strain evidence="9 10">DSM 12362</strain>
    </source>
</reference>
<evidence type="ECO:0000256" key="7">
    <source>
        <dbReference type="SAM" id="Phobius"/>
    </source>
</evidence>
<keyword evidence="6 7" id="KW-0472">Membrane</keyword>
<feature type="transmembrane region" description="Helical" evidence="7">
    <location>
        <begin position="47"/>
        <end position="68"/>
    </location>
</feature>
<dbReference type="Pfam" id="PF05977">
    <property type="entry name" value="MFS_3"/>
    <property type="match status" value="1"/>
</dbReference>
<feature type="transmembrane region" description="Helical" evidence="7">
    <location>
        <begin position="311"/>
        <end position="334"/>
    </location>
</feature>
<dbReference type="RefSeq" id="WP_238329516.1">
    <property type="nucleotide sequence ID" value="NZ_BAAAIL010000003.1"/>
</dbReference>
<dbReference type="InterPro" id="IPR036259">
    <property type="entry name" value="MFS_trans_sf"/>
</dbReference>
<dbReference type="AlphaFoldDB" id="A0A543KKM8"/>
<dbReference type="EMBL" id="VFPU01000001">
    <property type="protein sequence ID" value="TQM95626.1"/>
    <property type="molecule type" value="Genomic_DNA"/>
</dbReference>
<feature type="transmembrane region" description="Helical" evidence="7">
    <location>
        <begin position="260"/>
        <end position="279"/>
    </location>
</feature>
<sequence length="431" mass="46457">MSAMFSALSVKNYRIYAAGALVSNTGTWMGRVAQDWVVLTELTDNSAAALGIVTGLQFLPTVLLTPLAGALSDAFSKRKVMLVSQSFMAFFALLMGVWVLHGSMELWHMYVLATLSGVASAVDAPARQAFVSEMVPKEKLTNAVGLNSASFHFGRLLGPATAGLLIAAFSTGPTLIINAFTFIAVIIALLMMDTRLLAKRPDRTGKGRAKISEGVRYVARRPDIILIMIVAFMHGTFGMNFQITNALMATEIYGKGVEEYGITGSVMAIGSLAGALMAARRERPRWRLLLGSLGLFAIFSFFLAMAPTFAVYTVLLVPTGLTALTVMVSANAMVQLSVDQEVRGRVMALYMAVFFGGTPIGSPIIGWVGETFGARWTILIATIACGLTAAAAIIYLMRHDNLRLRIRASWARPLYLERGPALTEPIPEKVT</sequence>
<comment type="subcellular location">
    <subcellularLocation>
        <location evidence="1">Cell membrane</location>
        <topology evidence="1">Multi-pass membrane protein</topology>
    </subcellularLocation>
</comment>
<feature type="transmembrane region" description="Helical" evidence="7">
    <location>
        <begin position="224"/>
        <end position="248"/>
    </location>
</feature>